<accession>A0A835R5U8</accession>
<dbReference type="GO" id="GO:0005737">
    <property type="term" value="C:cytoplasm"/>
    <property type="evidence" value="ECO:0007669"/>
    <property type="project" value="TreeGrafter"/>
</dbReference>
<keyword evidence="1" id="KW-0833">Ubl conjugation pathway</keyword>
<dbReference type="Gene3D" id="1.20.1280.50">
    <property type="match status" value="1"/>
</dbReference>
<dbReference type="Pfam" id="PF12937">
    <property type="entry name" value="F-box-like"/>
    <property type="match status" value="1"/>
</dbReference>
<dbReference type="GO" id="GO:0005634">
    <property type="term" value="C:nucleus"/>
    <property type="evidence" value="ECO:0007669"/>
    <property type="project" value="UniProtKB-SubCell"/>
</dbReference>
<dbReference type="Proteomes" id="UP000636800">
    <property type="component" value="Chromosome 5"/>
</dbReference>
<dbReference type="GO" id="GO:0031146">
    <property type="term" value="P:SCF-dependent proteasomal ubiquitin-dependent protein catabolic process"/>
    <property type="evidence" value="ECO:0007669"/>
    <property type="project" value="UniProtKB-UniRule"/>
</dbReference>
<dbReference type="InterPro" id="IPR036047">
    <property type="entry name" value="F-box-like_dom_sf"/>
</dbReference>
<evidence type="ECO:0000313" key="4">
    <source>
        <dbReference type="EMBL" id="KAG0482896.1"/>
    </source>
</evidence>
<keyword evidence="5" id="KW-1185">Reference proteome</keyword>
<dbReference type="PANTHER" id="PTHR12874">
    <property type="entry name" value="F-BOX ONLY PROTEIN 48-RELATED"/>
    <property type="match status" value="1"/>
</dbReference>
<keyword evidence="1" id="KW-0539">Nucleus</keyword>
<organism evidence="3 5">
    <name type="scientific">Vanilla planifolia</name>
    <name type="common">Vanilla</name>
    <dbReference type="NCBI Taxonomy" id="51239"/>
    <lineage>
        <taxon>Eukaryota</taxon>
        <taxon>Viridiplantae</taxon>
        <taxon>Streptophyta</taxon>
        <taxon>Embryophyta</taxon>
        <taxon>Tracheophyta</taxon>
        <taxon>Spermatophyta</taxon>
        <taxon>Magnoliopsida</taxon>
        <taxon>Liliopsida</taxon>
        <taxon>Asparagales</taxon>
        <taxon>Orchidaceae</taxon>
        <taxon>Vanilloideae</taxon>
        <taxon>Vanilleae</taxon>
        <taxon>Vanilla</taxon>
    </lineage>
</organism>
<dbReference type="AlphaFoldDB" id="A0A835R5U8"/>
<dbReference type="PANTHER" id="PTHR12874:SF16">
    <property type="entry name" value="OS01G0800800 PROTEIN"/>
    <property type="match status" value="1"/>
</dbReference>
<dbReference type="SUPFAM" id="SSF81383">
    <property type="entry name" value="F-box domain"/>
    <property type="match status" value="1"/>
</dbReference>
<comment type="subunit">
    <text evidence="1">Component of the SCF-type E3 ligase complex.</text>
</comment>
<dbReference type="EMBL" id="JADCNM010000005">
    <property type="protein sequence ID" value="KAG0482896.1"/>
    <property type="molecule type" value="Genomic_DNA"/>
</dbReference>
<sequence>MDIIEPSPSTPSTPPWEVLVLVAPFLDPSTLAVASCVSKSWRVAASSPHLWLPLCLSRFPSSCLLLCTPSPSPRLLFSLLQSAASSPLRRRRPAPPLPCLSLRDLVFTIDVFLPRRAEPLLSGAKAGEEVERESRGVFRFDIEAAEAGVVERGDEMRVVWMAVRKEGWGSAFLVMERQGKGRTVGDAGIWFEEELPAPRCCSAAEDAGGMVAEVGLVIGGRGLRTVGKVSLGLMRRAGCRYVSVVDALMYLQRHLLPS</sequence>
<evidence type="ECO:0000256" key="1">
    <source>
        <dbReference type="RuleBase" id="RU369085"/>
    </source>
</evidence>
<evidence type="ECO:0000313" key="6">
    <source>
        <dbReference type="Proteomes" id="UP000639772"/>
    </source>
</evidence>
<dbReference type="EMBL" id="JADCNL010000005">
    <property type="protein sequence ID" value="KAG0480483.1"/>
    <property type="molecule type" value="Genomic_DNA"/>
</dbReference>
<dbReference type="GO" id="GO:0016567">
    <property type="term" value="P:protein ubiquitination"/>
    <property type="evidence" value="ECO:0007669"/>
    <property type="project" value="UniProtKB-UniRule"/>
</dbReference>
<comment type="subcellular location">
    <subcellularLocation>
        <location evidence="1">Nucleus</location>
    </subcellularLocation>
</comment>
<dbReference type="GO" id="GO:0019005">
    <property type="term" value="C:SCF ubiquitin ligase complex"/>
    <property type="evidence" value="ECO:0007669"/>
    <property type="project" value="UniProtKB-UniRule"/>
</dbReference>
<dbReference type="GO" id="GO:0009740">
    <property type="term" value="P:gibberellic acid mediated signaling pathway"/>
    <property type="evidence" value="ECO:0007669"/>
    <property type="project" value="TreeGrafter"/>
</dbReference>
<evidence type="ECO:0000313" key="3">
    <source>
        <dbReference type="EMBL" id="KAG0480483.1"/>
    </source>
</evidence>
<comment type="caution">
    <text evidence="3">The sequence shown here is derived from an EMBL/GenBank/DDBJ whole genome shotgun (WGS) entry which is preliminary data.</text>
</comment>
<evidence type="ECO:0000259" key="2">
    <source>
        <dbReference type="Pfam" id="PF12937"/>
    </source>
</evidence>
<protein>
    <recommendedName>
        <fullName evidence="1">F-box protein</fullName>
    </recommendedName>
</protein>
<proteinExistence type="predicted"/>
<gene>
    <name evidence="4" type="ORF">HPP92_010980</name>
    <name evidence="3" type="ORF">HPP92_011341</name>
</gene>
<reference evidence="5 6" key="1">
    <citation type="journal article" date="2020" name="Nat. Food">
        <title>A phased Vanilla planifolia genome enables genetic improvement of flavour and production.</title>
        <authorList>
            <person name="Hasing T."/>
            <person name="Tang H."/>
            <person name="Brym M."/>
            <person name="Khazi F."/>
            <person name="Huang T."/>
            <person name="Chambers A.H."/>
        </authorList>
    </citation>
    <scope>NUCLEOTIDE SEQUENCE [LARGE SCALE GENOMIC DNA]</scope>
    <source>
        <tissue evidence="3">Leaf</tissue>
    </source>
</reference>
<comment type="pathway">
    <text evidence="1">Protein modification; protein ubiquitination.</text>
</comment>
<dbReference type="InterPro" id="IPR001810">
    <property type="entry name" value="F-box_dom"/>
</dbReference>
<evidence type="ECO:0000313" key="5">
    <source>
        <dbReference type="Proteomes" id="UP000636800"/>
    </source>
</evidence>
<dbReference type="OrthoDB" id="1905685at2759"/>
<comment type="function">
    <text evidence="1">Acts as a component of a SCF E3 ubiquitin ligase complexes.</text>
</comment>
<dbReference type="Proteomes" id="UP000639772">
    <property type="component" value="Unassembled WGS sequence"/>
</dbReference>
<name>A0A835R5U8_VANPL</name>
<feature type="domain" description="F-box" evidence="2">
    <location>
        <begin position="15"/>
        <end position="56"/>
    </location>
</feature>